<sequence>MLIFKEAMTEFFNHCRFEKNLSAKTLKFYTIDLLQFSAFLERQGFPSVVAAIDKTHLKDYLRELSGWKPKTIKRKVATLKALFNYLEFEDHIVANPLRKLRIKIKEPALLPKALNAAESNDLLKKVYAALLPEDKNKYGYLEALRNIVVIELLFSTGARVSEIANLRRSALDLQSGTVTIHGKGGKQRMIQLCNPDALFTLDTYCTLFAGRIAANGGYLLVNRLGNKLSDQSIRILVGNLAEMAKIGKKVTPHVLRHTFATLLLENDVDIKYIQSLLGHSSIMTTQIYTQVNLEKQKKILAEKHPRMRFAMAMQ</sequence>
<evidence type="ECO:0000256" key="5">
    <source>
        <dbReference type="PROSITE-ProRule" id="PRU01248"/>
    </source>
</evidence>
<evidence type="ECO:0000256" key="3">
    <source>
        <dbReference type="ARBA" id="ARBA00023125"/>
    </source>
</evidence>
<keyword evidence="2" id="KW-0229">DNA integration</keyword>
<dbReference type="GO" id="GO:0006310">
    <property type="term" value="P:DNA recombination"/>
    <property type="evidence" value="ECO:0007669"/>
    <property type="project" value="UniProtKB-KW"/>
</dbReference>
<evidence type="ECO:0000256" key="4">
    <source>
        <dbReference type="ARBA" id="ARBA00023172"/>
    </source>
</evidence>
<dbReference type="PANTHER" id="PTHR30349:SF41">
    <property type="entry name" value="INTEGRASE_RECOMBINASE PROTEIN MJ0367-RELATED"/>
    <property type="match status" value="1"/>
</dbReference>
<organism evidence="8 9">
    <name type="scientific">Mucilaginibacter gotjawali</name>
    <dbReference type="NCBI Taxonomy" id="1550579"/>
    <lineage>
        <taxon>Bacteria</taxon>
        <taxon>Pseudomonadati</taxon>
        <taxon>Bacteroidota</taxon>
        <taxon>Sphingobacteriia</taxon>
        <taxon>Sphingobacteriales</taxon>
        <taxon>Sphingobacteriaceae</taxon>
        <taxon>Mucilaginibacter</taxon>
    </lineage>
</organism>
<evidence type="ECO:0000313" key="8">
    <source>
        <dbReference type="EMBL" id="MBB3054298.1"/>
    </source>
</evidence>
<keyword evidence="4" id="KW-0233">DNA recombination</keyword>
<reference evidence="8" key="1">
    <citation type="submission" date="2020-08" db="EMBL/GenBank/DDBJ databases">
        <title>Genomic Encyclopedia of Type Strains, Phase III (KMG-III): the genomes of soil and plant-associated and newly described type strains.</title>
        <authorList>
            <person name="Whitman W."/>
        </authorList>
    </citation>
    <scope>NUCLEOTIDE SEQUENCE [LARGE SCALE GENOMIC DNA]</scope>
    <source>
        <strain evidence="8">CECT 8628</strain>
    </source>
</reference>
<dbReference type="GO" id="GO:0015074">
    <property type="term" value="P:DNA integration"/>
    <property type="evidence" value="ECO:0007669"/>
    <property type="project" value="UniProtKB-KW"/>
</dbReference>
<dbReference type="PROSITE" id="PS51900">
    <property type="entry name" value="CB"/>
    <property type="match status" value="1"/>
</dbReference>
<name>A0A839S9J1_9SPHI</name>
<comment type="similarity">
    <text evidence="1">Belongs to the 'phage' integrase family.</text>
</comment>
<dbReference type="PANTHER" id="PTHR30349">
    <property type="entry name" value="PHAGE INTEGRASE-RELATED"/>
    <property type="match status" value="1"/>
</dbReference>
<dbReference type="GO" id="GO:0003677">
    <property type="term" value="F:DNA binding"/>
    <property type="evidence" value="ECO:0007669"/>
    <property type="project" value="UniProtKB-UniRule"/>
</dbReference>
<dbReference type="RefSeq" id="WP_183475791.1">
    <property type="nucleotide sequence ID" value="NZ_JACHWX010000002.1"/>
</dbReference>
<keyword evidence="9" id="KW-1185">Reference proteome</keyword>
<dbReference type="SUPFAM" id="SSF56349">
    <property type="entry name" value="DNA breaking-rejoining enzymes"/>
    <property type="match status" value="1"/>
</dbReference>
<dbReference type="InterPro" id="IPR010998">
    <property type="entry name" value="Integrase_recombinase_N"/>
</dbReference>
<dbReference type="Pfam" id="PF02899">
    <property type="entry name" value="Phage_int_SAM_1"/>
    <property type="match status" value="1"/>
</dbReference>
<dbReference type="InterPro" id="IPR004107">
    <property type="entry name" value="Integrase_SAM-like_N"/>
</dbReference>
<dbReference type="Gene3D" id="1.10.443.10">
    <property type="entry name" value="Intergrase catalytic core"/>
    <property type="match status" value="1"/>
</dbReference>
<dbReference type="InterPro" id="IPR013762">
    <property type="entry name" value="Integrase-like_cat_sf"/>
</dbReference>
<dbReference type="Pfam" id="PF00589">
    <property type="entry name" value="Phage_integrase"/>
    <property type="match status" value="1"/>
</dbReference>
<evidence type="ECO:0000313" key="9">
    <source>
        <dbReference type="Proteomes" id="UP000539265"/>
    </source>
</evidence>
<comment type="caution">
    <text evidence="8">The sequence shown here is derived from an EMBL/GenBank/DDBJ whole genome shotgun (WGS) entry which is preliminary data.</text>
</comment>
<gene>
    <name evidence="8" type="ORF">FHS11_000708</name>
</gene>
<dbReference type="Gene3D" id="1.10.150.130">
    <property type="match status" value="1"/>
</dbReference>
<keyword evidence="3 5" id="KW-0238">DNA-binding</keyword>
<dbReference type="InterPro" id="IPR002104">
    <property type="entry name" value="Integrase_catalytic"/>
</dbReference>
<evidence type="ECO:0000259" key="6">
    <source>
        <dbReference type="PROSITE" id="PS51898"/>
    </source>
</evidence>
<dbReference type="InterPro" id="IPR050090">
    <property type="entry name" value="Tyrosine_recombinase_XerCD"/>
</dbReference>
<feature type="domain" description="Core-binding (CB)" evidence="7">
    <location>
        <begin position="2"/>
        <end position="87"/>
    </location>
</feature>
<dbReference type="InterPro" id="IPR011010">
    <property type="entry name" value="DNA_brk_join_enz"/>
</dbReference>
<dbReference type="AlphaFoldDB" id="A0A839S9J1"/>
<evidence type="ECO:0000256" key="1">
    <source>
        <dbReference type="ARBA" id="ARBA00008857"/>
    </source>
</evidence>
<dbReference type="PROSITE" id="PS51898">
    <property type="entry name" value="TYR_RECOMBINASE"/>
    <property type="match status" value="1"/>
</dbReference>
<feature type="domain" description="Tyr recombinase" evidence="6">
    <location>
        <begin position="109"/>
        <end position="301"/>
    </location>
</feature>
<protein>
    <submittedName>
        <fullName evidence="8">Integrase/recombinase XerD</fullName>
    </submittedName>
</protein>
<evidence type="ECO:0000259" key="7">
    <source>
        <dbReference type="PROSITE" id="PS51900"/>
    </source>
</evidence>
<dbReference type="EMBL" id="JACHWX010000002">
    <property type="protein sequence ID" value="MBB3054298.1"/>
    <property type="molecule type" value="Genomic_DNA"/>
</dbReference>
<dbReference type="Proteomes" id="UP000539265">
    <property type="component" value="Unassembled WGS sequence"/>
</dbReference>
<evidence type="ECO:0000256" key="2">
    <source>
        <dbReference type="ARBA" id="ARBA00022908"/>
    </source>
</evidence>
<dbReference type="InterPro" id="IPR044068">
    <property type="entry name" value="CB"/>
</dbReference>
<accession>A0A839S9J1</accession>
<proteinExistence type="inferred from homology"/>